<gene>
    <name evidence="1" type="ORF">LCGC14_0951430</name>
</gene>
<name>A0A0F9RNL1_9ZZZZ</name>
<proteinExistence type="predicted"/>
<protein>
    <submittedName>
        <fullName evidence="1">Uncharacterized protein</fullName>
    </submittedName>
</protein>
<organism evidence="1">
    <name type="scientific">marine sediment metagenome</name>
    <dbReference type="NCBI Taxonomy" id="412755"/>
    <lineage>
        <taxon>unclassified sequences</taxon>
        <taxon>metagenomes</taxon>
        <taxon>ecological metagenomes</taxon>
    </lineage>
</organism>
<sequence>MEQISARKCGDCQKEIQFQEFLRENPTINEERGRDLFESPIITVYCTECFLKRPEKPYKPNRRYYYRKRLRRRE</sequence>
<reference evidence="1" key="1">
    <citation type="journal article" date="2015" name="Nature">
        <title>Complex archaea that bridge the gap between prokaryotes and eukaryotes.</title>
        <authorList>
            <person name="Spang A."/>
            <person name="Saw J.H."/>
            <person name="Jorgensen S.L."/>
            <person name="Zaremba-Niedzwiedzka K."/>
            <person name="Martijn J."/>
            <person name="Lind A.E."/>
            <person name="van Eijk R."/>
            <person name="Schleper C."/>
            <person name="Guy L."/>
            <person name="Ettema T.J."/>
        </authorList>
    </citation>
    <scope>NUCLEOTIDE SEQUENCE</scope>
</reference>
<dbReference type="EMBL" id="LAZR01003388">
    <property type="protein sequence ID" value="KKN18863.1"/>
    <property type="molecule type" value="Genomic_DNA"/>
</dbReference>
<comment type="caution">
    <text evidence="1">The sequence shown here is derived from an EMBL/GenBank/DDBJ whole genome shotgun (WGS) entry which is preliminary data.</text>
</comment>
<dbReference type="AlphaFoldDB" id="A0A0F9RNL1"/>
<evidence type="ECO:0000313" key="1">
    <source>
        <dbReference type="EMBL" id="KKN18863.1"/>
    </source>
</evidence>
<accession>A0A0F9RNL1</accession>